<reference evidence="1" key="1">
    <citation type="submission" date="2014-11" db="EMBL/GenBank/DDBJ databases">
        <authorList>
            <person name="Amaro Gonzalez C."/>
        </authorList>
    </citation>
    <scope>NUCLEOTIDE SEQUENCE</scope>
</reference>
<name>A0A0E9T3E8_ANGAN</name>
<accession>A0A0E9T3E8</accession>
<sequence>MPLTDLCRFSVEEYVAFVT</sequence>
<proteinExistence type="predicted"/>
<protein>
    <submittedName>
        <fullName evidence="1">Uncharacterized protein</fullName>
    </submittedName>
</protein>
<organism evidence="1">
    <name type="scientific">Anguilla anguilla</name>
    <name type="common">European freshwater eel</name>
    <name type="synonym">Muraena anguilla</name>
    <dbReference type="NCBI Taxonomy" id="7936"/>
    <lineage>
        <taxon>Eukaryota</taxon>
        <taxon>Metazoa</taxon>
        <taxon>Chordata</taxon>
        <taxon>Craniata</taxon>
        <taxon>Vertebrata</taxon>
        <taxon>Euteleostomi</taxon>
        <taxon>Actinopterygii</taxon>
        <taxon>Neopterygii</taxon>
        <taxon>Teleostei</taxon>
        <taxon>Anguilliformes</taxon>
        <taxon>Anguillidae</taxon>
        <taxon>Anguilla</taxon>
    </lineage>
</organism>
<reference evidence="1" key="2">
    <citation type="journal article" date="2015" name="Fish Shellfish Immunol.">
        <title>Early steps in the European eel (Anguilla anguilla)-Vibrio vulnificus interaction in the gills: Role of the RtxA13 toxin.</title>
        <authorList>
            <person name="Callol A."/>
            <person name="Pajuelo D."/>
            <person name="Ebbesson L."/>
            <person name="Teles M."/>
            <person name="MacKenzie S."/>
            <person name="Amaro C."/>
        </authorList>
    </citation>
    <scope>NUCLEOTIDE SEQUENCE</scope>
</reference>
<dbReference type="AlphaFoldDB" id="A0A0E9T3E8"/>
<dbReference type="EMBL" id="GBXM01061419">
    <property type="protein sequence ID" value="JAH47158.1"/>
    <property type="molecule type" value="Transcribed_RNA"/>
</dbReference>
<evidence type="ECO:0000313" key="1">
    <source>
        <dbReference type="EMBL" id="JAH47158.1"/>
    </source>
</evidence>